<sequence>MRKQVDNVLESIIILNEKYNVPYDVLAYCFGVSRITNYRLMKKARKDGINLRKIEEKIGIWNTLGKREFYSYKF</sequence>
<proteinExistence type="predicted"/>
<dbReference type="AlphaFoldDB" id="A0A7C2K464"/>
<evidence type="ECO:0000313" key="1">
    <source>
        <dbReference type="EMBL" id="HEN28161.1"/>
    </source>
</evidence>
<name>A0A7C2K464_UNCW3</name>
<dbReference type="EMBL" id="DTDJ01000031">
    <property type="protein sequence ID" value="HGL17608.1"/>
    <property type="molecule type" value="Genomic_DNA"/>
</dbReference>
<dbReference type="EMBL" id="DSOL01000162">
    <property type="protein sequence ID" value="HEN28161.1"/>
    <property type="molecule type" value="Genomic_DNA"/>
</dbReference>
<accession>A0A7C2K464</accession>
<gene>
    <name evidence="1" type="ORF">ENQ77_05835</name>
    <name evidence="2" type="ORF">ENU66_04695</name>
</gene>
<evidence type="ECO:0000313" key="2">
    <source>
        <dbReference type="EMBL" id="HGL17608.1"/>
    </source>
</evidence>
<organism evidence="1">
    <name type="scientific">candidate division WOR-3 bacterium</name>
    <dbReference type="NCBI Taxonomy" id="2052148"/>
    <lineage>
        <taxon>Bacteria</taxon>
        <taxon>Bacteria division WOR-3</taxon>
    </lineage>
</organism>
<reference evidence="1" key="1">
    <citation type="journal article" date="2020" name="mSystems">
        <title>Genome- and Community-Level Interaction Insights into Carbon Utilization and Element Cycling Functions of Hydrothermarchaeota in Hydrothermal Sediment.</title>
        <authorList>
            <person name="Zhou Z."/>
            <person name="Liu Y."/>
            <person name="Xu W."/>
            <person name="Pan J."/>
            <person name="Luo Z.H."/>
            <person name="Li M."/>
        </authorList>
    </citation>
    <scope>NUCLEOTIDE SEQUENCE [LARGE SCALE GENOMIC DNA]</scope>
    <source>
        <strain evidence="1">SpSt-34</strain>
        <strain evidence="2">SpSt-69</strain>
    </source>
</reference>
<comment type="caution">
    <text evidence="1">The sequence shown here is derived from an EMBL/GenBank/DDBJ whole genome shotgun (WGS) entry which is preliminary data.</text>
</comment>
<protein>
    <submittedName>
        <fullName evidence="1">Uncharacterized protein</fullName>
    </submittedName>
</protein>